<reference evidence="3 4" key="1">
    <citation type="submission" date="2018-10" db="EMBL/GenBank/DDBJ databases">
        <authorList>
            <person name="Ekblom R."/>
            <person name="Jareborg N."/>
        </authorList>
    </citation>
    <scope>NUCLEOTIDE SEQUENCE [LARGE SCALE GENOMIC DNA]</scope>
    <source>
        <tissue evidence="3">Muscle</tissue>
    </source>
</reference>
<keyword evidence="4" id="KW-1185">Reference proteome</keyword>
<organism evidence="3 4">
    <name type="scientific">Gulo gulo</name>
    <name type="common">Wolverine</name>
    <name type="synonym">Gluton</name>
    <dbReference type="NCBI Taxonomy" id="48420"/>
    <lineage>
        <taxon>Eukaryota</taxon>
        <taxon>Metazoa</taxon>
        <taxon>Chordata</taxon>
        <taxon>Craniata</taxon>
        <taxon>Vertebrata</taxon>
        <taxon>Euteleostomi</taxon>
        <taxon>Mammalia</taxon>
        <taxon>Eutheria</taxon>
        <taxon>Laurasiatheria</taxon>
        <taxon>Carnivora</taxon>
        <taxon>Caniformia</taxon>
        <taxon>Musteloidea</taxon>
        <taxon>Mustelidae</taxon>
        <taxon>Guloninae</taxon>
        <taxon>Gulo</taxon>
    </lineage>
</organism>
<dbReference type="AlphaFoldDB" id="A0A9X9PWA8"/>
<gene>
    <name evidence="3" type="ORF">BN2614_LOCUS1</name>
</gene>
<feature type="region of interest" description="Disordered" evidence="1">
    <location>
        <begin position="1"/>
        <end position="32"/>
    </location>
</feature>
<keyword evidence="2" id="KW-1133">Transmembrane helix</keyword>
<evidence type="ECO:0000256" key="1">
    <source>
        <dbReference type="SAM" id="MobiDB-lite"/>
    </source>
</evidence>
<keyword evidence="2" id="KW-0472">Membrane</keyword>
<protein>
    <submittedName>
        <fullName evidence="3">Uncharacterized protein</fullName>
    </submittedName>
</protein>
<evidence type="ECO:0000313" key="3">
    <source>
        <dbReference type="EMBL" id="VCW69454.1"/>
    </source>
</evidence>
<dbReference type="EMBL" id="CYRY02004990">
    <property type="protein sequence ID" value="VCW69454.1"/>
    <property type="molecule type" value="Genomic_DNA"/>
</dbReference>
<proteinExistence type="predicted"/>
<accession>A0A9X9PWA8</accession>
<comment type="caution">
    <text evidence="3">The sequence shown here is derived from an EMBL/GenBank/DDBJ whole genome shotgun (WGS) entry which is preliminary data.</text>
</comment>
<feature type="compositionally biased region" description="Polar residues" evidence="1">
    <location>
        <begin position="21"/>
        <end position="32"/>
    </location>
</feature>
<feature type="compositionally biased region" description="Polar residues" evidence="1">
    <location>
        <begin position="1"/>
        <end position="12"/>
    </location>
</feature>
<name>A0A9X9PWA8_GULGU</name>
<feature type="transmembrane region" description="Helical" evidence="2">
    <location>
        <begin position="39"/>
        <end position="61"/>
    </location>
</feature>
<evidence type="ECO:0000256" key="2">
    <source>
        <dbReference type="SAM" id="Phobius"/>
    </source>
</evidence>
<keyword evidence="2" id="KW-0812">Transmembrane</keyword>
<evidence type="ECO:0000313" key="4">
    <source>
        <dbReference type="Proteomes" id="UP000269945"/>
    </source>
</evidence>
<dbReference type="Proteomes" id="UP000269945">
    <property type="component" value="Unassembled WGS sequence"/>
</dbReference>
<sequence length="154" mass="17353">MAEARQSPNPNEITALRTKLPPQQGNTGQWGQTSQDKTWKYLCLFMSLILLLVVIISSVVLSEVLKRTKQMQKEVFQLKEKVTQGLGDAGHDWDFIRGEVFRQMKAVLAGNGLPDISWAGDILDRPLQRGPERQPQVDGWLNLHLHQLGLQGIT</sequence>